<dbReference type="SUPFAM" id="SSF109998">
    <property type="entry name" value="Triger factor/SurA peptide-binding domain-like"/>
    <property type="match status" value="1"/>
</dbReference>
<organism evidence="1 2">
    <name type="scientific">Fictibacillus arsenicus</name>
    <dbReference type="NCBI Taxonomy" id="255247"/>
    <lineage>
        <taxon>Bacteria</taxon>
        <taxon>Bacillati</taxon>
        <taxon>Bacillota</taxon>
        <taxon>Bacilli</taxon>
        <taxon>Bacillales</taxon>
        <taxon>Fictibacillaceae</taxon>
        <taxon>Fictibacillus</taxon>
    </lineage>
</organism>
<reference evidence="1 2" key="1">
    <citation type="submission" date="2016-11" db="EMBL/GenBank/DDBJ databases">
        <authorList>
            <person name="Jaros S."/>
            <person name="Januszkiewicz K."/>
            <person name="Wedrychowicz H."/>
        </authorList>
    </citation>
    <scope>NUCLEOTIDE SEQUENCE [LARGE SCALE GENOMIC DNA]</scope>
    <source>
        <strain evidence="1 2">Con a/3</strain>
    </source>
</reference>
<evidence type="ECO:0000313" key="2">
    <source>
        <dbReference type="Proteomes" id="UP000188597"/>
    </source>
</evidence>
<protein>
    <recommendedName>
        <fullName evidence="3">SurA N-terminal domain-containing protein</fullName>
    </recommendedName>
</protein>
<dbReference type="Gene3D" id="1.10.4030.10">
    <property type="entry name" value="Porin chaperone SurA, peptide-binding domain"/>
    <property type="match status" value="1"/>
</dbReference>
<comment type="caution">
    <text evidence="1">The sequence shown here is derived from an EMBL/GenBank/DDBJ whole genome shotgun (WGS) entry which is preliminary data.</text>
</comment>
<evidence type="ECO:0000313" key="1">
    <source>
        <dbReference type="EMBL" id="OOE12686.1"/>
    </source>
</evidence>
<gene>
    <name evidence="1" type="ORF">UN64_11520</name>
</gene>
<accession>A0A1V3G9N1</accession>
<dbReference type="Proteomes" id="UP000188597">
    <property type="component" value="Unassembled WGS sequence"/>
</dbReference>
<proteinExistence type="predicted"/>
<sequence>MKDRRTVLLGAVTLILLILVASRGDQSFAQYIRSFADTKISNKEVLSEHEIKKLAYFNEHVMNQSKKEATLNSIDALLEDKAVQQEAEKQKLSVSDEEVQKTINFQMEHAKKTTSPELTSLLKALDLTIGEYYQEYSYESIREKLIENKLSLQVTKEVRDPEEKAKVWEKEKQKLVKQFLTVNYVEIEQLKKRYE</sequence>
<dbReference type="InterPro" id="IPR027304">
    <property type="entry name" value="Trigger_fact/SurA_dom_sf"/>
</dbReference>
<name>A0A1V3G9N1_9BACL</name>
<dbReference type="EMBL" id="MQMF01000002">
    <property type="protein sequence ID" value="OOE12686.1"/>
    <property type="molecule type" value="Genomic_DNA"/>
</dbReference>
<dbReference type="Pfam" id="PF13624">
    <property type="entry name" value="SurA_N_3"/>
    <property type="match status" value="1"/>
</dbReference>
<dbReference type="OrthoDB" id="2942652at2"/>
<evidence type="ECO:0008006" key="3">
    <source>
        <dbReference type="Google" id="ProtNLM"/>
    </source>
</evidence>
<dbReference type="AlphaFoldDB" id="A0A1V3G9N1"/>
<dbReference type="RefSeq" id="WP_077362792.1">
    <property type="nucleotide sequence ID" value="NZ_MQMF01000002.1"/>
</dbReference>